<dbReference type="PRINTS" id="PR00205">
    <property type="entry name" value="CADHERIN"/>
</dbReference>
<dbReference type="Gene3D" id="2.60.40.60">
    <property type="entry name" value="Cadherins"/>
    <property type="match status" value="4"/>
</dbReference>
<feature type="domain" description="Cadherin" evidence="12">
    <location>
        <begin position="215"/>
        <end position="322"/>
    </location>
</feature>
<dbReference type="InterPro" id="IPR020894">
    <property type="entry name" value="Cadherin_CS"/>
</dbReference>
<keyword evidence="11" id="KW-0812">Transmembrane</keyword>
<organism evidence="13 14">
    <name type="scientific">Scyliorhinus torazame</name>
    <name type="common">Cloudy catshark</name>
    <name type="synonym">Catulus torazame</name>
    <dbReference type="NCBI Taxonomy" id="75743"/>
    <lineage>
        <taxon>Eukaryota</taxon>
        <taxon>Metazoa</taxon>
        <taxon>Chordata</taxon>
        <taxon>Craniata</taxon>
        <taxon>Vertebrata</taxon>
        <taxon>Chondrichthyes</taxon>
        <taxon>Elasmobranchii</taxon>
        <taxon>Galeomorphii</taxon>
        <taxon>Galeoidea</taxon>
        <taxon>Carcharhiniformes</taxon>
        <taxon>Scyliorhinidae</taxon>
        <taxon>Scyliorhinus</taxon>
    </lineage>
</organism>
<evidence type="ECO:0000256" key="7">
    <source>
        <dbReference type="ARBA" id="ARBA00022889"/>
    </source>
</evidence>
<dbReference type="Pfam" id="PF00028">
    <property type="entry name" value="Cadherin"/>
    <property type="match status" value="3"/>
</dbReference>
<dbReference type="Proteomes" id="UP000288216">
    <property type="component" value="Unassembled WGS sequence"/>
</dbReference>
<evidence type="ECO:0000313" key="13">
    <source>
        <dbReference type="EMBL" id="GCB74001.1"/>
    </source>
</evidence>
<name>A0A401PLN3_SCYTO</name>
<keyword evidence="6 10" id="KW-0106">Calcium</keyword>
<keyword evidence="2" id="KW-1003">Cell membrane</keyword>
<keyword evidence="3" id="KW-0479">Metal-binding</keyword>
<evidence type="ECO:0000259" key="12">
    <source>
        <dbReference type="PROSITE" id="PS50268"/>
    </source>
</evidence>
<keyword evidence="11" id="KW-1133">Transmembrane helix</keyword>
<evidence type="ECO:0000256" key="3">
    <source>
        <dbReference type="ARBA" id="ARBA00022723"/>
    </source>
</evidence>
<dbReference type="GO" id="GO:0007156">
    <property type="term" value="P:homophilic cell adhesion via plasma membrane adhesion molecules"/>
    <property type="evidence" value="ECO:0007669"/>
    <property type="project" value="InterPro"/>
</dbReference>
<gene>
    <name evidence="13" type="ORF">scyTo_0003085</name>
</gene>
<comment type="caution">
    <text evidence="13">The sequence shown here is derived from an EMBL/GenBank/DDBJ whole genome shotgun (WGS) entry which is preliminary data.</text>
</comment>
<evidence type="ECO:0000256" key="11">
    <source>
        <dbReference type="SAM" id="Phobius"/>
    </source>
</evidence>
<feature type="domain" description="Cadherin" evidence="12">
    <location>
        <begin position="3"/>
        <end position="94"/>
    </location>
</feature>
<dbReference type="GO" id="GO:0016477">
    <property type="term" value="P:cell migration"/>
    <property type="evidence" value="ECO:0007669"/>
    <property type="project" value="TreeGrafter"/>
</dbReference>
<evidence type="ECO:0000256" key="5">
    <source>
        <dbReference type="ARBA" id="ARBA00022737"/>
    </source>
</evidence>
<keyword evidence="7" id="KW-0130">Cell adhesion</keyword>
<dbReference type="GO" id="GO:0016339">
    <property type="term" value="P:calcium-dependent cell-cell adhesion via plasma membrane cell adhesion molecules"/>
    <property type="evidence" value="ECO:0007669"/>
    <property type="project" value="TreeGrafter"/>
</dbReference>
<keyword evidence="5" id="KW-0677">Repeat</keyword>
<reference evidence="13 14" key="1">
    <citation type="journal article" date="2018" name="Nat. Ecol. Evol.">
        <title>Shark genomes provide insights into elasmobranch evolution and the origin of vertebrates.</title>
        <authorList>
            <person name="Hara Y"/>
            <person name="Yamaguchi K"/>
            <person name="Onimaru K"/>
            <person name="Kadota M"/>
            <person name="Koyanagi M"/>
            <person name="Keeley SD"/>
            <person name="Tatsumi K"/>
            <person name="Tanaka K"/>
            <person name="Motone F"/>
            <person name="Kageyama Y"/>
            <person name="Nozu R"/>
            <person name="Adachi N"/>
            <person name="Nishimura O"/>
            <person name="Nakagawa R"/>
            <person name="Tanegashima C"/>
            <person name="Kiyatake I"/>
            <person name="Matsumoto R"/>
            <person name="Murakumo K"/>
            <person name="Nishida K"/>
            <person name="Terakita A"/>
            <person name="Kuratani S"/>
            <person name="Sato K"/>
            <person name="Hyodo S Kuraku.S."/>
        </authorList>
    </citation>
    <scope>NUCLEOTIDE SEQUENCE [LARGE SCALE GENOMIC DNA]</scope>
</reference>
<dbReference type="STRING" id="75743.A0A401PLN3"/>
<feature type="non-terminal residue" evidence="13">
    <location>
        <position position="1"/>
    </location>
</feature>
<evidence type="ECO:0000256" key="6">
    <source>
        <dbReference type="ARBA" id="ARBA00022837"/>
    </source>
</evidence>
<sequence>EEIFRVEATDPDDVRRGNGKVSYSIVSQSPSIPSNIFKINSENGSILLQKCLDYDAIKAYSLVIKARDNGLNVLSSSTEVQINVINSNTNHPIFTKQSVSLNIDEDDNDRVILRVSVTDKDTPHTPAWKARYKIIKGNEAGNYRIETDPETNDGILFLIKPLDYELGRVRRIEITVENEEPFFTCQERNGTTSEGLSKFILDINVKDKNDAPVFFPPVLTVQEVEGQKPGKILGRFNATDTDEFYKHSIRYVKASDPAEWISIDSDTGIISTVKTLDRESPYVNDSVYVCTVYAIEDGEIPTTGTGTMHLTLVDVNDNLPYLLKSSQEMCDDGDIQSIIIAAQDDDLDPFGGPFTFELVDNEQHIKDNWKLTKATGNTARLARKNKIPIGNYTVPLKIRDRQGITQETSLNLHICHCLDGETCPAPKPASAVLAGAAIGLLFAGLLLLLLGFCFFIFCTCAQKAQYSLPSNEPMWTMVNYNEEGGNADSQTTPFYYQPQFIPNGTGLAPGSVLLNNPNLHKQKENLSAVDGQFRPSNTSDSSGSNAWVFRKHPGSWHYGGGILRPINMLQGRNAQAWANGRYLELDANDVQVNYEPHVYIYDEDDMRVPSLDAISIVEDSTTFDYLNDVGPKFATLARICQKQNPL</sequence>
<dbReference type="AlphaFoldDB" id="A0A401PLN3"/>
<dbReference type="SMART" id="SM00112">
    <property type="entry name" value="CA"/>
    <property type="match status" value="3"/>
</dbReference>
<feature type="transmembrane region" description="Helical" evidence="11">
    <location>
        <begin position="431"/>
        <end position="457"/>
    </location>
</feature>
<evidence type="ECO:0000256" key="4">
    <source>
        <dbReference type="ARBA" id="ARBA00022729"/>
    </source>
</evidence>
<dbReference type="GO" id="GO:0045296">
    <property type="term" value="F:cadherin binding"/>
    <property type="evidence" value="ECO:0007669"/>
    <property type="project" value="TreeGrafter"/>
</dbReference>
<dbReference type="GO" id="GO:0008013">
    <property type="term" value="F:beta-catenin binding"/>
    <property type="evidence" value="ECO:0007669"/>
    <property type="project" value="TreeGrafter"/>
</dbReference>
<feature type="domain" description="Cadherin" evidence="12">
    <location>
        <begin position="335"/>
        <end position="428"/>
    </location>
</feature>
<dbReference type="EMBL" id="BFAA01000815">
    <property type="protein sequence ID" value="GCB74001.1"/>
    <property type="molecule type" value="Genomic_DNA"/>
</dbReference>
<dbReference type="CDD" id="cd11304">
    <property type="entry name" value="Cadherin_repeat"/>
    <property type="match status" value="3"/>
</dbReference>
<dbReference type="SUPFAM" id="SSF49313">
    <property type="entry name" value="Cadherin-like"/>
    <property type="match status" value="4"/>
</dbReference>
<evidence type="ECO:0000256" key="1">
    <source>
        <dbReference type="ARBA" id="ARBA00004236"/>
    </source>
</evidence>
<dbReference type="GO" id="GO:0000902">
    <property type="term" value="P:cell morphogenesis"/>
    <property type="evidence" value="ECO:0007669"/>
    <property type="project" value="TreeGrafter"/>
</dbReference>
<comment type="subcellular location">
    <subcellularLocation>
        <location evidence="1">Cell membrane</location>
    </subcellularLocation>
</comment>
<accession>A0A401PLN3</accession>
<proteinExistence type="predicted"/>
<keyword evidence="9" id="KW-0325">Glycoprotein</keyword>
<dbReference type="PANTHER" id="PTHR24027:SF78">
    <property type="entry name" value="CADHERIN-LIKE PROTEIN 26"/>
    <property type="match status" value="1"/>
</dbReference>
<dbReference type="PANTHER" id="PTHR24027">
    <property type="entry name" value="CADHERIN-23"/>
    <property type="match status" value="1"/>
</dbReference>
<dbReference type="InterPro" id="IPR039808">
    <property type="entry name" value="Cadherin"/>
</dbReference>
<dbReference type="PROSITE" id="PS00232">
    <property type="entry name" value="CADHERIN_1"/>
    <property type="match status" value="1"/>
</dbReference>
<evidence type="ECO:0000256" key="2">
    <source>
        <dbReference type="ARBA" id="ARBA00022475"/>
    </source>
</evidence>
<keyword evidence="4" id="KW-0732">Signal</keyword>
<dbReference type="GO" id="GO:0016342">
    <property type="term" value="C:catenin complex"/>
    <property type="evidence" value="ECO:0007669"/>
    <property type="project" value="TreeGrafter"/>
</dbReference>
<dbReference type="OMA" id="MRSGSHP"/>
<evidence type="ECO:0000256" key="9">
    <source>
        <dbReference type="ARBA" id="ARBA00023180"/>
    </source>
</evidence>
<feature type="domain" description="Cadherin" evidence="12">
    <location>
        <begin position="95"/>
        <end position="214"/>
    </location>
</feature>
<dbReference type="FunFam" id="2.60.40.60:FF:000031">
    <property type="entry name" value="Cadherin 3"/>
    <property type="match status" value="1"/>
</dbReference>
<keyword evidence="14" id="KW-1185">Reference proteome</keyword>
<evidence type="ECO:0000256" key="8">
    <source>
        <dbReference type="ARBA" id="ARBA00023136"/>
    </source>
</evidence>
<dbReference type="GO" id="GO:0007043">
    <property type="term" value="P:cell-cell junction assembly"/>
    <property type="evidence" value="ECO:0007669"/>
    <property type="project" value="TreeGrafter"/>
</dbReference>
<dbReference type="OrthoDB" id="9045962at2759"/>
<dbReference type="FunFam" id="2.60.40.60:FF:000095">
    <property type="entry name" value="Cadherin 13"/>
    <property type="match status" value="1"/>
</dbReference>
<keyword evidence="8 11" id="KW-0472">Membrane</keyword>
<dbReference type="GO" id="GO:0005509">
    <property type="term" value="F:calcium ion binding"/>
    <property type="evidence" value="ECO:0007669"/>
    <property type="project" value="UniProtKB-UniRule"/>
</dbReference>
<dbReference type="GO" id="GO:0044331">
    <property type="term" value="P:cell-cell adhesion mediated by cadherin"/>
    <property type="evidence" value="ECO:0007669"/>
    <property type="project" value="TreeGrafter"/>
</dbReference>
<dbReference type="Gene3D" id="4.10.900.10">
    <property type="entry name" value="TCF3-CBD (Catenin binding domain)"/>
    <property type="match status" value="1"/>
</dbReference>
<dbReference type="InterPro" id="IPR015919">
    <property type="entry name" value="Cadherin-like_sf"/>
</dbReference>
<dbReference type="PROSITE" id="PS50268">
    <property type="entry name" value="CADHERIN_2"/>
    <property type="match status" value="4"/>
</dbReference>
<dbReference type="GO" id="GO:0034332">
    <property type="term" value="P:adherens junction organization"/>
    <property type="evidence" value="ECO:0007669"/>
    <property type="project" value="TreeGrafter"/>
</dbReference>
<dbReference type="FunFam" id="2.60.40.60:FF:000019">
    <property type="entry name" value="Cadherin 2"/>
    <property type="match status" value="1"/>
</dbReference>
<evidence type="ECO:0000313" key="14">
    <source>
        <dbReference type="Proteomes" id="UP000288216"/>
    </source>
</evidence>
<dbReference type="InterPro" id="IPR027397">
    <property type="entry name" value="Catenin-bd_sf"/>
</dbReference>
<dbReference type="InterPro" id="IPR002126">
    <property type="entry name" value="Cadherin-like_dom"/>
</dbReference>
<protein>
    <recommendedName>
        <fullName evidence="12">Cadherin domain-containing protein</fullName>
    </recommendedName>
</protein>
<evidence type="ECO:0000256" key="10">
    <source>
        <dbReference type="PROSITE-ProRule" id="PRU00043"/>
    </source>
</evidence>
<dbReference type="GO" id="GO:0005912">
    <property type="term" value="C:adherens junction"/>
    <property type="evidence" value="ECO:0007669"/>
    <property type="project" value="TreeGrafter"/>
</dbReference>